<gene>
    <name evidence="2" type="ORF">NAG76_01160</name>
</gene>
<dbReference type="EMBL" id="CP097899">
    <property type="protein sequence ID" value="URN94898.1"/>
    <property type="molecule type" value="Genomic_DNA"/>
</dbReference>
<proteinExistence type="predicted"/>
<dbReference type="KEGG" id="plig:NAG76_01160"/>
<evidence type="ECO:0000313" key="3">
    <source>
        <dbReference type="Proteomes" id="UP001056756"/>
    </source>
</evidence>
<protein>
    <recommendedName>
        <fullName evidence="4">PKD domain-containing protein</fullName>
    </recommendedName>
</protein>
<dbReference type="InterPro" id="IPR013783">
    <property type="entry name" value="Ig-like_fold"/>
</dbReference>
<dbReference type="Gene3D" id="2.60.40.10">
    <property type="entry name" value="Immunoglobulins"/>
    <property type="match status" value="1"/>
</dbReference>
<evidence type="ECO:0000313" key="2">
    <source>
        <dbReference type="EMBL" id="URN94898.1"/>
    </source>
</evidence>
<keyword evidence="1" id="KW-0732">Signal</keyword>
<name>A0A9J6ZFF5_9BACL</name>
<evidence type="ECO:0000256" key="1">
    <source>
        <dbReference type="SAM" id="SignalP"/>
    </source>
</evidence>
<reference evidence="2" key="1">
    <citation type="submission" date="2022-05" db="EMBL/GenBank/DDBJ databases">
        <title>Novel bacterial taxa in a minimal lignocellulolytic consortium and its capacity to transform plastics disclosed by genome-resolved metagenomics.</title>
        <authorList>
            <person name="Rodriguez C.A.D."/>
            <person name="Diaz-Garcia L."/>
            <person name="Herrera K."/>
            <person name="Tarazona N.A."/>
            <person name="Sproer C."/>
            <person name="Overmann J."/>
            <person name="Jimenez D.J."/>
        </authorList>
    </citation>
    <scope>NUCLEOTIDE SEQUENCE</scope>
    <source>
        <strain evidence="2">MAG5</strain>
    </source>
</reference>
<dbReference type="Proteomes" id="UP001056756">
    <property type="component" value="Chromosome"/>
</dbReference>
<evidence type="ECO:0008006" key="4">
    <source>
        <dbReference type="Google" id="ProtNLM"/>
    </source>
</evidence>
<dbReference type="AlphaFoldDB" id="A0A9J6ZFF5"/>
<feature type="chain" id="PRO_5039921099" description="PKD domain-containing protein" evidence="1">
    <location>
        <begin position="21"/>
        <end position="757"/>
    </location>
</feature>
<accession>A0A9J6ZFF5</accession>
<feature type="signal peptide" evidence="1">
    <location>
        <begin position="1"/>
        <end position="20"/>
    </location>
</feature>
<organism evidence="2 3">
    <name type="scientific">Candidatus Pristimantibacillus lignocellulolyticus</name>
    <dbReference type="NCBI Taxonomy" id="2994561"/>
    <lineage>
        <taxon>Bacteria</taxon>
        <taxon>Bacillati</taxon>
        <taxon>Bacillota</taxon>
        <taxon>Bacilli</taxon>
        <taxon>Bacillales</taxon>
        <taxon>Paenibacillaceae</taxon>
        <taxon>Candidatus Pristimantibacillus</taxon>
    </lineage>
</organism>
<sequence>MKKIVAIFLALALFTPLVSSGVKVKAETNTVLEKRTLKDLKEEIFDSPNTTKTFTFSFPKEAENIVKGSFQFSGKGEIVGEPKVDPKTREITVTLKGKEKLVSSKKVIGYATASKMEFPSNPGNAMCRYSDGIDWQIASVKTTDFTQTMFRFSNMKGMPSDVPYESLKKQKIATFVDIKLPTTGIYWFTVLLDENGKVMQDKNGKDIMVSVPTNQVETSTIELPTSAVSSTMGSPIFKNGYDAKNPTIGVQYNATEERPLKSLGVIKTNNPAFLTGHAACYMYASPMSYYVTATTLPSQSFDYSGTISFQYTKPTKAYIVGTLTANPTSTKFNDKDVKVKLTLDGEVKNLSDPGAIDYYMIYIRTEDSSINPPGIRIEGIGQLKVSGSIDFTIPKSKMTGKTEYTEIYVGQVRAYYKSSSYFVDPVNGKFMSSGQLRATSIVYKESTPPPPPPPQRHAPTAVIGSISEVLLGDDLFVHGYDSFDSDGTIETYRWTMNGAKNPITKNEIDGTIWYDTLGAKSIDLCVVDNDYLQDCTKHSLIVTEPIVKANITQTGTLKENRKVTLTANAKTSSRYPILDSKTSWKIESAYGDIPPSQIKTSSPLKGKSNIDVLFKKPGDYKVTLYMENTLGYNDEITRIYTILPDEVPYTNFTFQEKIYRDSVKGNIATFEFTDRSYSTDGDQIASRKWYVIFDANNDGIFNEPKVLFNSGNETNVIYESTHVGKYRFFLEVQEEFGQPTIDAFVTANDRRKSNTWE</sequence>